<keyword evidence="4" id="KW-1185">Reference proteome</keyword>
<feature type="domain" description="DUF7587" evidence="2">
    <location>
        <begin position="86"/>
        <end position="224"/>
    </location>
</feature>
<evidence type="ECO:0000313" key="3">
    <source>
        <dbReference type="EMBL" id="KAB8270212.1"/>
    </source>
</evidence>
<organism evidence="3 4">
    <name type="scientific">Aspergillus minisclerotigenes</name>
    <dbReference type="NCBI Taxonomy" id="656917"/>
    <lineage>
        <taxon>Eukaryota</taxon>
        <taxon>Fungi</taxon>
        <taxon>Dikarya</taxon>
        <taxon>Ascomycota</taxon>
        <taxon>Pezizomycotina</taxon>
        <taxon>Eurotiomycetes</taxon>
        <taxon>Eurotiomycetidae</taxon>
        <taxon>Eurotiales</taxon>
        <taxon>Aspergillaceae</taxon>
        <taxon>Aspergillus</taxon>
        <taxon>Aspergillus subgen. Circumdati</taxon>
    </lineage>
</organism>
<sequence length="342" mass="39123">MGHRDSVLLLEPQKESLHPASSNLQATHDTNHQITDRTATRYRTSSLMAQASTPAEDIPLEYFPEPTEEDEHPWYSAFRVALDKPLLRIWDSHSAVKPTSKNRIYSGDQLKGLDTFEARAMSLSIHAHNNRAPTPFISFTTSAGAARRRARKRPRKRGSQMLTVINPRVRRAKGRYLLSTVDEMCYYGVRKPYRTFYRDYQDEYLCLWVVGEEEIVGHWKWDKLVKEKDWYQATILPAFRKHDKRFTAGLSAISRSVSVEVCSNTSSSAEMISRVQTDGWDECNSLDSEISPDQHQDLSSEGYSAPLEDYMIRATATTRMRLTQSVSCSTLPRRISWCSSCG</sequence>
<evidence type="ECO:0000256" key="1">
    <source>
        <dbReference type="SAM" id="MobiDB-lite"/>
    </source>
</evidence>
<protein>
    <recommendedName>
        <fullName evidence="2">DUF7587 domain-containing protein</fullName>
    </recommendedName>
</protein>
<feature type="region of interest" description="Disordered" evidence="1">
    <location>
        <begin position="1"/>
        <end position="31"/>
    </location>
</feature>
<gene>
    <name evidence="3" type="ORF">BDV30DRAFT_171168</name>
</gene>
<dbReference type="Pfam" id="PF24494">
    <property type="entry name" value="DUF7587"/>
    <property type="match status" value="1"/>
</dbReference>
<reference evidence="3 4" key="1">
    <citation type="submission" date="2019-04" db="EMBL/GenBank/DDBJ databases">
        <title>Fungal friends and foes A comparative genomics study of 23 Aspergillus species from section Flavi.</title>
        <authorList>
            <consortium name="DOE Joint Genome Institute"/>
            <person name="Kjaerbolling I."/>
            <person name="Vesth T.C."/>
            <person name="Frisvad J.C."/>
            <person name="Nybo J.L."/>
            <person name="Theobald S."/>
            <person name="Kildgaard S."/>
            <person name="Petersen T.I."/>
            <person name="Kuo A."/>
            <person name="Sato A."/>
            <person name="Lyhne E.K."/>
            <person name="Kogle M.E."/>
            <person name="Wiebenga A."/>
            <person name="Kun R.S."/>
            <person name="Lubbers R.J."/>
            <person name="Makela M.R."/>
            <person name="Barry K."/>
            <person name="Chovatia M."/>
            <person name="Clum A."/>
            <person name="Daum C."/>
            <person name="Haridas S."/>
            <person name="He G."/>
            <person name="LaButti K."/>
            <person name="Lipzen A."/>
            <person name="Mondo S."/>
            <person name="Pangilinan J."/>
            <person name="Riley R."/>
            <person name="Salamov A."/>
            <person name="Simmons B.A."/>
            <person name="Magnuson J.K."/>
            <person name="Henrissat B."/>
            <person name="Mortensen U.H."/>
            <person name="Larsen T.O."/>
            <person name="De vries R.P."/>
            <person name="Grigoriev I.V."/>
            <person name="Machida M."/>
            <person name="Baker S.E."/>
            <person name="Andersen M.R."/>
        </authorList>
    </citation>
    <scope>NUCLEOTIDE SEQUENCE [LARGE SCALE GENOMIC DNA]</scope>
    <source>
        <strain evidence="3 4">CBS 117635</strain>
    </source>
</reference>
<accession>A0A5N6IU71</accession>
<dbReference type="InterPro" id="IPR056009">
    <property type="entry name" value="DUF7587"/>
</dbReference>
<evidence type="ECO:0000313" key="4">
    <source>
        <dbReference type="Proteomes" id="UP000326289"/>
    </source>
</evidence>
<dbReference type="Proteomes" id="UP000326289">
    <property type="component" value="Unassembled WGS sequence"/>
</dbReference>
<proteinExistence type="predicted"/>
<evidence type="ECO:0000259" key="2">
    <source>
        <dbReference type="Pfam" id="PF24494"/>
    </source>
</evidence>
<feature type="compositionally biased region" description="Polar residues" evidence="1">
    <location>
        <begin position="19"/>
        <end position="28"/>
    </location>
</feature>
<feature type="compositionally biased region" description="Basic and acidic residues" evidence="1">
    <location>
        <begin position="1"/>
        <end position="17"/>
    </location>
</feature>
<name>A0A5N6IU71_9EURO</name>
<dbReference type="AlphaFoldDB" id="A0A5N6IU71"/>
<dbReference type="EMBL" id="ML732833">
    <property type="protein sequence ID" value="KAB8270212.1"/>
    <property type="molecule type" value="Genomic_DNA"/>
</dbReference>